<gene>
    <name evidence="1" type="ORF">L227DRAFT_656407</name>
</gene>
<evidence type="ECO:0000313" key="1">
    <source>
        <dbReference type="EMBL" id="RPD56102.1"/>
    </source>
</evidence>
<evidence type="ECO:0000313" key="2">
    <source>
        <dbReference type="Proteomes" id="UP000313359"/>
    </source>
</evidence>
<dbReference type="EMBL" id="ML122290">
    <property type="protein sequence ID" value="RPD56102.1"/>
    <property type="molecule type" value="Genomic_DNA"/>
</dbReference>
<evidence type="ECO:0008006" key="3">
    <source>
        <dbReference type="Google" id="ProtNLM"/>
    </source>
</evidence>
<dbReference type="Proteomes" id="UP000313359">
    <property type="component" value="Unassembled WGS sequence"/>
</dbReference>
<protein>
    <recommendedName>
        <fullName evidence="3">F-box domain-containing protein</fullName>
    </recommendedName>
</protein>
<keyword evidence="2" id="KW-1185">Reference proteome</keyword>
<sequence length="356" mass="41164">MDSDVAPGSFDIQMLVIDAASTMENTDVLQACALTCQAWLSRARRHLYSHIILMRRRQFTLLARTLTDSPWLGSLVHNLRLILTNTGVAPGQWDHISFTPHAISQLKSLRSVTFGCYFKPIPASFYPFMRTFATCPTLKVVYFLPMQFSTFEDIVRVVLSFPCVESLCIAGCSWDKMGNPVDASEYPGHGRSLQELKLLDVRDGAPLLQLFAHCAITKIMWWPSNVRWIRHHYAVLSEYYTMLEDVELHCPNGNLEWVADVLPYIQSKHFRRLAIVYPCHEQTREKTMQLWSDARLDDLLSGPPFLHMQQLRLCFLCSTAEAAETQWWQKEIERIFPDCHQRRLIKLEVVDRNDIE</sequence>
<accession>A0A5C2RYG8</accession>
<name>A0A5C2RYG8_9APHY</name>
<reference evidence="1" key="1">
    <citation type="journal article" date="2018" name="Genome Biol. Evol.">
        <title>Genomics and development of Lentinus tigrinus, a white-rot wood-decaying mushroom with dimorphic fruiting bodies.</title>
        <authorList>
            <person name="Wu B."/>
            <person name="Xu Z."/>
            <person name="Knudson A."/>
            <person name="Carlson A."/>
            <person name="Chen N."/>
            <person name="Kovaka S."/>
            <person name="LaButti K."/>
            <person name="Lipzen A."/>
            <person name="Pennachio C."/>
            <person name="Riley R."/>
            <person name="Schakwitz W."/>
            <person name="Umezawa K."/>
            <person name="Ohm R.A."/>
            <person name="Grigoriev I.V."/>
            <person name="Nagy L.G."/>
            <person name="Gibbons J."/>
            <person name="Hibbett D."/>
        </authorList>
    </citation>
    <scope>NUCLEOTIDE SEQUENCE [LARGE SCALE GENOMIC DNA]</scope>
    <source>
        <strain evidence="1">ALCF2SS1-6</strain>
    </source>
</reference>
<organism evidence="1 2">
    <name type="scientific">Lentinus tigrinus ALCF2SS1-6</name>
    <dbReference type="NCBI Taxonomy" id="1328759"/>
    <lineage>
        <taxon>Eukaryota</taxon>
        <taxon>Fungi</taxon>
        <taxon>Dikarya</taxon>
        <taxon>Basidiomycota</taxon>
        <taxon>Agaricomycotina</taxon>
        <taxon>Agaricomycetes</taxon>
        <taxon>Polyporales</taxon>
        <taxon>Polyporaceae</taxon>
        <taxon>Lentinus</taxon>
    </lineage>
</organism>
<dbReference type="STRING" id="1328759.A0A5C2RYG8"/>
<dbReference type="OrthoDB" id="2748053at2759"/>
<proteinExistence type="predicted"/>
<dbReference type="AlphaFoldDB" id="A0A5C2RYG8"/>